<dbReference type="EMBL" id="KV427620">
    <property type="protein sequence ID" value="KZT07208.1"/>
    <property type="molecule type" value="Genomic_DNA"/>
</dbReference>
<dbReference type="RefSeq" id="XP_040764948.1">
    <property type="nucleotide sequence ID" value="XM_040901244.1"/>
</dbReference>
<sequence>MLYCVLILACDCSPVTRSQSRLCLRGAELASVHTPACPYFSLDYTNYRCHSGVLNLFGLFINRSIPPSPHLHAYLNGWLTRSPVLF</sequence>
<evidence type="ECO:0000313" key="2">
    <source>
        <dbReference type="Proteomes" id="UP000076871"/>
    </source>
</evidence>
<evidence type="ECO:0000313" key="1">
    <source>
        <dbReference type="EMBL" id="KZT07208.1"/>
    </source>
</evidence>
<reference evidence="1 2" key="1">
    <citation type="journal article" date="2016" name="Mol. Biol. Evol.">
        <title>Comparative Genomics of Early-Diverging Mushroom-Forming Fungi Provides Insights into the Origins of Lignocellulose Decay Capabilities.</title>
        <authorList>
            <person name="Nagy L.G."/>
            <person name="Riley R."/>
            <person name="Tritt A."/>
            <person name="Adam C."/>
            <person name="Daum C."/>
            <person name="Floudas D."/>
            <person name="Sun H."/>
            <person name="Yadav J.S."/>
            <person name="Pangilinan J."/>
            <person name="Larsson K.H."/>
            <person name="Matsuura K."/>
            <person name="Barry K."/>
            <person name="Labutti K."/>
            <person name="Kuo R."/>
            <person name="Ohm R.A."/>
            <person name="Bhattacharya S.S."/>
            <person name="Shirouzu T."/>
            <person name="Yoshinaga Y."/>
            <person name="Martin F.M."/>
            <person name="Grigoriev I.V."/>
            <person name="Hibbett D.S."/>
        </authorList>
    </citation>
    <scope>NUCLEOTIDE SEQUENCE [LARGE SCALE GENOMIC DNA]</scope>
    <source>
        <strain evidence="1 2">93-53</strain>
    </source>
</reference>
<dbReference type="InParanoid" id="A0A165EJX8"/>
<dbReference type="AlphaFoldDB" id="A0A165EJX8"/>
<accession>A0A165EJX8</accession>
<keyword evidence="2" id="KW-1185">Reference proteome</keyword>
<protein>
    <submittedName>
        <fullName evidence="1">Uncharacterized protein</fullName>
    </submittedName>
</protein>
<dbReference type="Proteomes" id="UP000076871">
    <property type="component" value="Unassembled WGS sequence"/>
</dbReference>
<dbReference type="GeneID" id="63818276"/>
<gene>
    <name evidence="1" type="ORF">LAESUDRAFT_119384</name>
</gene>
<proteinExistence type="predicted"/>
<name>A0A165EJX8_9APHY</name>
<organism evidence="1 2">
    <name type="scientific">Laetiporus sulphureus 93-53</name>
    <dbReference type="NCBI Taxonomy" id="1314785"/>
    <lineage>
        <taxon>Eukaryota</taxon>
        <taxon>Fungi</taxon>
        <taxon>Dikarya</taxon>
        <taxon>Basidiomycota</taxon>
        <taxon>Agaricomycotina</taxon>
        <taxon>Agaricomycetes</taxon>
        <taxon>Polyporales</taxon>
        <taxon>Laetiporus</taxon>
    </lineage>
</organism>